<proteinExistence type="predicted"/>
<name>A0A6J5M584_9CAUD</name>
<keyword evidence="1" id="KW-1133">Transmembrane helix</keyword>
<feature type="transmembrane region" description="Helical" evidence="1">
    <location>
        <begin position="6"/>
        <end position="30"/>
    </location>
</feature>
<keyword evidence="1" id="KW-0472">Membrane</keyword>
<dbReference type="EMBL" id="LR796379">
    <property type="protein sequence ID" value="CAB4140266.1"/>
    <property type="molecule type" value="Genomic_DNA"/>
</dbReference>
<protein>
    <submittedName>
        <fullName evidence="2">Uncharacterized protein</fullName>
    </submittedName>
</protein>
<gene>
    <name evidence="2" type="ORF">UFOVP407_41</name>
</gene>
<sequence length="127" mass="13739">MSALQIAMSLTALAAMIGTPFALLWFAGWLDELPPHVREALHASEDNAGADEGGGGAVSLPPVTYLHGEDHPEARLTAGKVREIRALWAETPPPGFRKPSTYSLAEQFGVSHVTIWKIVNGRAWRRA</sequence>
<keyword evidence="1" id="KW-0812">Transmembrane</keyword>
<evidence type="ECO:0000313" key="2">
    <source>
        <dbReference type="EMBL" id="CAB4140266.1"/>
    </source>
</evidence>
<organism evidence="2">
    <name type="scientific">uncultured Caudovirales phage</name>
    <dbReference type="NCBI Taxonomy" id="2100421"/>
    <lineage>
        <taxon>Viruses</taxon>
        <taxon>Duplodnaviria</taxon>
        <taxon>Heunggongvirae</taxon>
        <taxon>Uroviricota</taxon>
        <taxon>Caudoviricetes</taxon>
        <taxon>Peduoviridae</taxon>
        <taxon>Maltschvirus</taxon>
        <taxon>Maltschvirus maltsch</taxon>
    </lineage>
</organism>
<accession>A0A6J5M584</accession>
<evidence type="ECO:0000256" key="1">
    <source>
        <dbReference type="SAM" id="Phobius"/>
    </source>
</evidence>
<reference evidence="2" key="1">
    <citation type="submission" date="2020-04" db="EMBL/GenBank/DDBJ databases">
        <authorList>
            <person name="Chiriac C."/>
            <person name="Salcher M."/>
            <person name="Ghai R."/>
            <person name="Kavagutti S V."/>
        </authorList>
    </citation>
    <scope>NUCLEOTIDE SEQUENCE</scope>
</reference>